<feature type="compositionally biased region" description="Low complexity" evidence="4">
    <location>
        <begin position="596"/>
        <end position="622"/>
    </location>
</feature>
<feature type="region of interest" description="Disordered" evidence="4">
    <location>
        <begin position="1409"/>
        <end position="1434"/>
    </location>
</feature>
<dbReference type="Gene3D" id="1.25.40.20">
    <property type="entry name" value="Ankyrin repeat-containing domain"/>
    <property type="match status" value="6"/>
</dbReference>
<reference evidence="5 6" key="1">
    <citation type="submission" date="2023-10" db="EMBL/GenBank/DDBJ databases">
        <authorList>
            <person name="Maclean D."/>
            <person name="Macfadyen A."/>
        </authorList>
    </citation>
    <scope>NUCLEOTIDE SEQUENCE [LARGE SCALE GENOMIC DNA]</scope>
</reference>
<evidence type="ECO:0000256" key="3">
    <source>
        <dbReference type="PROSITE-ProRule" id="PRU00023"/>
    </source>
</evidence>
<accession>A0AAV1HWT5</accession>
<organism evidence="5 6">
    <name type="scientific">Coccomyxa viridis</name>
    <dbReference type="NCBI Taxonomy" id="1274662"/>
    <lineage>
        <taxon>Eukaryota</taxon>
        <taxon>Viridiplantae</taxon>
        <taxon>Chlorophyta</taxon>
        <taxon>core chlorophytes</taxon>
        <taxon>Trebouxiophyceae</taxon>
        <taxon>Trebouxiophyceae incertae sedis</taxon>
        <taxon>Coccomyxaceae</taxon>
        <taxon>Coccomyxa</taxon>
    </lineage>
</organism>
<feature type="repeat" description="ANK" evidence="3">
    <location>
        <begin position="332"/>
        <end position="364"/>
    </location>
</feature>
<dbReference type="PANTHER" id="PTHR24198">
    <property type="entry name" value="ANKYRIN REPEAT AND PROTEIN KINASE DOMAIN-CONTAINING PROTEIN"/>
    <property type="match status" value="1"/>
</dbReference>
<dbReference type="PROSITE" id="PS50297">
    <property type="entry name" value="ANK_REP_REGION"/>
    <property type="match status" value="11"/>
</dbReference>
<feature type="repeat" description="ANK" evidence="3">
    <location>
        <begin position="199"/>
        <end position="231"/>
    </location>
</feature>
<dbReference type="PRINTS" id="PR01415">
    <property type="entry name" value="ANKYRIN"/>
</dbReference>
<feature type="compositionally biased region" description="Polar residues" evidence="4">
    <location>
        <begin position="1598"/>
        <end position="1615"/>
    </location>
</feature>
<feature type="region of interest" description="Disordered" evidence="4">
    <location>
        <begin position="1584"/>
        <end position="1624"/>
    </location>
</feature>
<feature type="repeat" description="ANK" evidence="3">
    <location>
        <begin position="399"/>
        <end position="431"/>
    </location>
</feature>
<feature type="repeat" description="ANK" evidence="3">
    <location>
        <begin position="365"/>
        <end position="397"/>
    </location>
</feature>
<feature type="compositionally biased region" description="Low complexity" evidence="4">
    <location>
        <begin position="703"/>
        <end position="721"/>
    </location>
</feature>
<feature type="repeat" description="ANK" evidence="3">
    <location>
        <begin position="165"/>
        <end position="198"/>
    </location>
</feature>
<feature type="repeat" description="ANK" evidence="3">
    <location>
        <begin position="35"/>
        <end position="59"/>
    </location>
</feature>
<name>A0AAV1HWT5_9CHLO</name>
<keyword evidence="1" id="KW-0677">Repeat</keyword>
<dbReference type="InterPro" id="IPR002110">
    <property type="entry name" value="Ankyrin_rpt"/>
</dbReference>
<feature type="compositionally biased region" description="Low complexity" evidence="4">
    <location>
        <begin position="1246"/>
        <end position="1261"/>
    </location>
</feature>
<feature type="region of interest" description="Disordered" evidence="4">
    <location>
        <begin position="1446"/>
        <end position="1511"/>
    </location>
</feature>
<feature type="compositionally biased region" description="Basic and acidic residues" evidence="4">
    <location>
        <begin position="1009"/>
        <end position="1019"/>
    </location>
</feature>
<feature type="region of interest" description="Disordered" evidence="4">
    <location>
        <begin position="953"/>
        <end position="1019"/>
    </location>
</feature>
<feature type="compositionally biased region" description="Basic and acidic residues" evidence="4">
    <location>
        <begin position="983"/>
        <end position="993"/>
    </location>
</feature>
<evidence type="ECO:0000313" key="6">
    <source>
        <dbReference type="Proteomes" id="UP001314263"/>
    </source>
</evidence>
<dbReference type="EMBL" id="CAUYUE010000004">
    <property type="protein sequence ID" value="CAK0761266.1"/>
    <property type="molecule type" value="Genomic_DNA"/>
</dbReference>
<dbReference type="Pfam" id="PF12796">
    <property type="entry name" value="Ank_2"/>
    <property type="match status" value="5"/>
</dbReference>
<proteinExistence type="predicted"/>
<feature type="region of interest" description="Disordered" evidence="4">
    <location>
        <begin position="591"/>
        <end position="624"/>
    </location>
</feature>
<feature type="repeat" description="ANK" evidence="3">
    <location>
        <begin position="797"/>
        <end position="829"/>
    </location>
</feature>
<feature type="region of interest" description="Disordered" evidence="4">
    <location>
        <begin position="697"/>
        <end position="724"/>
    </location>
</feature>
<feature type="region of interest" description="Disordered" evidence="4">
    <location>
        <begin position="1168"/>
        <end position="1360"/>
    </location>
</feature>
<evidence type="ECO:0000313" key="5">
    <source>
        <dbReference type="EMBL" id="CAK0761266.1"/>
    </source>
</evidence>
<dbReference type="PANTHER" id="PTHR24198:SF165">
    <property type="entry name" value="ANKYRIN REPEAT-CONTAINING PROTEIN-RELATED"/>
    <property type="match status" value="1"/>
</dbReference>
<gene>
    <name evidence="5" type="ORF">CVIRNUC_002843</name>
</gene>
<feature type="compositionally biased region" description="Polar residues" evidence="4">
    <location>
        <begin position="1168"/>
        <end position="1180"/>
    </location>
</feature>
<feature type="compositionally biased region" description="Basic residues" evidence="4">
    <location>
        <begin position="957"/>
        <end position="967"/>
    </location>
</feature>
<evidence type="ECO:0000256" key="2">
    <source>
        <dbReference type="ARBA" id="ARBA00023043"/>
    </source>
</evidence>
<sequence length="1624" mass="168358">MQPLSPLHRAAQRGEVEELRRLVQKGTALTSKDGEGRTALHHAVMRSHLPAVDVILELGGPKLLLAKDILGCTPVHLAAVQNQVTLILKLVAALLKDEGGRTPLHEIARRQCMQDFMGFLHIGWDLAIAEDLDEQTLTGLSPAWEAASKVMNLRRPGLAAVQKIMGWTPLHLAAAEGEVQLMESLIADHGCDLLARSVNSWTPLHYAAAHNKVEAIRFLVQAGCSASVQDSVASTPLHIAAGEGHIEAIRVLKSLGCEPDVKDRDDCTPLYCAAAWNQAEAVRCLDSMGCPSWVRSSDQRTAVHVAAEQGWTDLIDLLVRQFKNRVDVRDKWQFTPLHSAANGGHVSTIRKLIQFSHDVDVKDYLGRAPLHYAAMHGRLGAIEALVEAGASVNRKDVQAGFTPLHLAADAGQCEAVETLLRLGAQLDPRSAQGWTPLGLATLKGPSNVEAICRLVELGAKLAAVTEQSMLESPLHIAARCGRRDIVKRLLASKLPVLSRTKDGSTPLHYAAAFGQTGVIQTLLDAGCPVDATDDAQNTPLHLAAGCGFIETVEVLVDLGADLNARDVTACTPLQNAAHGTYSALAAMPASQQPGHAAGSSGRAAGGALLPAPSSGGAARPAGPGKGGLTGLQAAAQLALCNGSSGHVNGLVPVRTGLAWATLGGALSELSSNIAADTGDPGGPDLRGLGIMQLLKQASRRRGSNSTSTSSAAAASTLPGASTPGGSLEMAIARLARGTGVQGDPCTDRTSAECTLEALLRRTEALQLSSMEADRARLISVAARLVQLGARVAAQDAEGRTALHLAAGCGDRAMVLKLVQLGTDVNCRDSVGGTPMHHAAMANKKEMMFILARLGCDWRARADGIDGATAAFVLCGQHGKTTRQQKLVEAKLRRVFAEGVAAREAGQDPLRVPADSTAVTETCCNGGQAADAASAARADANMAALLAEVDLEGEGAKAKRKRRKRKSKAKAEGETGSATGESEDTTHEAGRDDAISPAPAQSGSRHASHRALEQTDRGEQCTEHMACALNGPKAELDSEQRIPAEKRPEQGSAARSSEVPGSSRSAGRDEEEDPAADTCAQQEVREKLEAAIAAATETVELGNEAGDSQVSAALGHLDAAAASAAEAGVSAKYAKKVLKRLQRQLDAILAPEVPAAAPVQPEPGMQCSIVQQAEQPQSSSMPEARQGKAQAVERPGSSGIDIQLPAQAESKGQGAHVLKHHPPVSPPASTSGPPGFGKAPQQQGRTAVPPVKAVSVAAEPAASQQKPPVPNVPPAWAAPLPRQAAPQPGSMQQPPSALPPSPRIGAPPPPPGFGSAAPVPDRRSQQPQQRACVPPPPPPPGSMQQPSMNGGHAYPAPPAWQQAALANQQSLFSQLPAESSRMLPGPALQHGAVPPEMHAAAARLAQLGVSTAAVPQSRSTGQGSGTPRSWQGSQGLAGMQQALFGRAAPDQGECDSRQSLDSQPRVGSLGAPGSREGSRRQSLENGMPGSLASRASTACGSEPGSLANTPRTTLVDTSSSLFAHAPYPASPSHAALAFATAPTASQPSAVYPAASRLSGRSAGPFVAAFPDLPLSHSKPLPDLGAVPAMQQPSRPFGSGSLQLTPSHFGTNVSANTGQGGWLPWN</sequence>
<keyword evidence="6" id="KW-1185">Reference proteome</keyword>
<protein>
    <submittedName>
        <fullName evidence="5">Uncharacterized protein</fullName>
    </submittedName>
</protein>
<feature type="region of interest" description="Disordered" evidence="4">
    <location>
        <begin position="1031"/>
        <end position="1083"/>
    </location>
</feature>
<feature type="repeat" description="ANK" evidence="3">
    <location>
        <begin position="502"/>
        <end position="534"/>
    </location>
</feature>
<dbReference type="SMART" id="SM00248">
    <property type="entry name" value="ANK"/>
    <property type="match status" value="17"/>
</dbReference>
<feature type="compositionally biased region" description="Polar residues" evidence="4">
    <location>
        <begin position="1412"/>
        <end position="1433"/>
    </location>
</feature>
<dbReference type="Pfam" id="PF13637">
    <property type="entry name" value="Ank_4"/>
    <property type="match status" value="2"/>
</dbReference>
<evidence type="ECO:0000256" key="1">
    <source>
        <dbReference type="ARBA" id="ARBA00022737"/>
    </source>
</evidence>
<feature type="compositionally biased region" description="Pro residues" evidence="4">
    <location>
        <begin position="1295"/>
        <end position="1311"/>
    </location>
</feature>
<dbReference type="PROSITE" id="PS50088">
    <property type="entry name" value="ANK_REPEAT"/>
    <property type="match status" value="11"/>
</dbReference>
<keyword evidence="2 3" id="KW-0040">ANK repeat</keyword>
<dbReference type="Proteomes" id="UP001314263">
    <property type="component" value="Unassembled WGS sequence"/>
</dbReference>
<evidence type="ECO:0000256" key="4">
    <source>
        <dbReference type="SAM" id="MobiDB-lite"/>
    </source>
</evidence>
<feature type="repeat" description="ANK" evidence="3">
    <location>
        <begin position="232"/>
        <end position="264"/>
    </location>
</feature>
<dbReference type="InterPro" id="IPR036770">
    <property type="entry name" value="Ankyrin_rpt-contain_sf"/>
</dbReference>
<feature type="compositionally biased region" description="Low complexity" evidence="4">
    <location>
        <begin position="1273"/>
        <end position="1287"/>
    </location>
</feature>
<feature type="compositionally biased region" description="Low complexity" evidence="4">
    <location>
        <begin position="1312"/>
        <end position="1331"/>
    </location>
</feature>
<feature type="compositionally biased region" description="Basic and acidic residues" evidence="4">
    <location>
        <begin position="1033"/>
        <end position="1048"/>
    </location>
</feature>
<comment type="caution">
    <text evidence="5">The sequence shown here is derived from an EMBL/GenBank/DDBJ whole genome shotgun (WGS) entry which is preliminary data.</text>
</comment>
<dbReference type="SUPFAM" id="SSF48403">
    <property type="entry name" value="Ankyrin repeat"/>
    <property type="match status" value="3"/>
</dbReference>
<feature type="compositionally biased region" description="Polar residues" evidence="4">
    <location>
        <begin position="1052"/>
        <end position="1064"/>
    </location>
</feature>
<feature type="repeat" description="ANK" evidence="3">
    <location>
        <begin position="2"/>
        <end position="34"/>
    </location>
</feature>
<feature type="repeat" description="ANK" evidence="3">
    <location>
        <begin position="535"/>
        <end position="567"/>
    </location>
</feature>